<evidence type="ECO:0000313" key="1">
    <source>
        <dbReference type="EMBL" id="TNN78175.1"/>
    </source>
</evidence>
<organism evidence="1 2">
    <name type="scientific">Liparis tanakae</name>
    <name type="common">Tanaka's snailfish</name>
    <dbReference type="NCBI Taxonomy" id="230148"/>
    <lineage>
        <taxon>Eukaryota</taxon>
        <taxon>Metazoa</taxon>
        <taxon>Chordata</taxon>
        <taxon>Craniata</taxon>
        <taxon>Vertebrata</taxon>
        <taxon>Euteleostomi</taxon>
        <taxon>Actinopterygii</taxon>
        <taxon>Neopterygii</taxon>
        <taxon>Teleostei</taxon>
        <taxon>Neoteleostei</taxon>
        <taxon>Acanthomorphata</taxon>
        <taxon>Eupercaria</taxon>
        <taxon>Perciformes</taxon>
        <taxon>Cottioidei</taxon>
        <taxon>Cottales</taxon>
        <taxon>Liparidae</taxon>
        <taxon>Liparis</taxon>
    </lineage>
</organism>
<sequence>MDLVLHCHGIHMYGGCGAAAFKETVGRLRVVLQNPTQAKVGHLTHQVAVDQDVPSCQVSVDVAHVGQVLHPGGDAAQHAHQLDHRELTVVFLQAQSRRKRN</sequence>
<keyword evidence="2" id="KW-1185">Reference proteome</keyword>
<dbReference type="AlphaFoldDB" id="A0A4Z2IK45"/>
<reference evidence="1 2" key="1">
    <citation type="submission" date="2019-03" db="EMBL/GenBank/DDBJ databases">
        <title>First draft genome of Liparis tanakae, snailfish: a comprehensive survey of snailfish specific genes.</title>
        <authorList>
            <person name="Kim W."/>
            <person name="Song I."/>
            <person name="Jeong J.-H."/>
            <person name="Kim D."/>
            <person name="Kim S."/>
            <person name="Ryu S."/>
            <person name="Song J.Y."/>
            <person name="Lee S.K."/>
        </authorList>
    </citation>
    <scope>NUCLEOTIDE SEQUENCE [LARGE SCALE GENOMIC DNA]</scope>
    <source>
        <tissue evidence="1">Muscle</tissue>
    </source>
</reference>
<dbReference type="Proteomes" id="UP000314294">
    <property type="component" value="Unassembled WGS sequence"/>
</dbReference>
<protein>
    <submittedName>
        <fullName evidence="1">Uncharacterized protein</fullName>
    </submittedName>
</protein>
<gene>
    <name evidence="1" type="ORF">EYF80_011680</name>
</gene>
<evidence type="ECO:0000313" key="2">
    <source>
        <dbReference type="Proteomes" id="UP000314294"/>
    </source>
</evidence>
<name>A0A4Z2IK45_9TELE</name>
<comment type="caution">
    <text evidence="1">The sequence shown here is derived from an EMBL/GenBank/DDBJ whole genome shotgun (WGS) entry which is preliminary data.</text>
</comment>
<proteinExistence type="predicted"/>
<dbReference type="EMBL" id="SRLO01000076">
    <property type="protein sequence ID" value="TNN78175.1"/>
    <property type="molecule type" value="Genomic_DNA"/>
</dbReference>
<accession>A0A4Z2IK45</accession>